<evidence type="ECO:0000313" key="2">
    <source>
        <dbReference type="EMBL" id="MEE1674510.1"/>
    </source>
</evidence>
<keyword evidence="1" id="KW-0472">Membrane</keyword>
<keyword evidence="1" id="KW-1133">Transmembrane helix</keyword>
<keyword evidence="3" id="KW-1185">Reference proteome</keyword>
<proteinExistence type="predicted"/>
<organism evidence="2 3">
    <name type="scientific">Agarivorans aestuarii</name>
    <dbReference type="NCBI Taxonomy" id="1563703"/>
    <lineage>
        <taxon>Bacteria</taxon>
        <taxon>Pseudomonadati</taxon>
        <taxon>Pseudomonadota</taxon>
        <taxon>Gammaproteobacteria</taxon>
        <taxon>Alteromonadales</taxon>
        <taxon>Alteromonadaceae</taxon>
        <taxon>Agarivorans</taxon>
    </lineage>
</organism>
<evidence type="ECO:0000313" key="3">
    <source>
        <dbReference type="Proteomes" id="UP001310248"/>
    </source>
</evidence>
<reference evidence="3" key="1">
    <citation type="submission" date="2023-07" db="EMBL/GenBank/DDBJ databases">
        <title>Draft genome sequence of Agarivorans aestuarii strain ZMCS4, a CAZymes producing bacteria isolated from the marine brown algae Clodostephus spongiosus.</title>
        <authorList>
            <person name="Lorente B."/>
            <person name="Cabral C."/>
            <person name="Frias J."/>
            <person name="Faria J."/>
            <person name="Toubarro D."/>
        </authorList>
    </citation>
    <scope>NUCLEOTIDE SEQUENCE [LARGE SCALE GENOMIC DNA]</scope>
    <source>
        <strain evidence="3">ZMCS4</strain>
    </source>
</reference>
<protein>
    <recommendedName>
        <fullName evidence="4">Type 4 fimbrial biogenesis protein PilX N-terminal domain-containing protein</fullName>
    </recommendedName>
</protein>
<name>A0ABU7G5F0_9ALTE</name>
<feature type="transmembrane region" description="Helical" evidence="1">
    <location>
        <begin position="12"/>
        <end position="31"/>
    </location>
</feature>
<dbReference type="Proteomes" id="UP001310248">
    <property type="component" value="Unassembled WGS sequence"/>
</dbReference>
<dbReference type="RefSeq" id="WP_329775611.1">
    <property type="nucleotide sequence ID" value="NZ_JAYDYW010000008.1"/>
</dbReference>
<evidence type="ECO:0008006" key="4">
    <source>
        <dbReference type="Google" id="ProtNLM"/>
    </source>
</evidence>
<sequence length="171" mass="18397">MPSTNNKQQGMALIMSLVMVVIIAMIGIAIAQQVTSGRKSSAVHQDHSMSFSRATSGVNEAEFVVRQQAYHTDALLNPDTPNNLVTAAFASDTWWQDNNNWTSAPKLAVVTDSYGNALAGQPSYIIEDGGVDSGLVLGAKVPKRRFLRITSKAEGEGGAITYLQSYVAFME</sequence>
<evidence type="ECO:0000256" key="1">
    <source>
        <dbReference type="SAM" id="Phobius"/>
    </source>
</evidence>
<comment type="caution">
    <text evidence="2">The sequence shown here is derived from an EMBL/GenBank/DDBJ whole genome shotgun (WGS) entry which is preliminary data.</text>
</comment>
<accession>A0ABU7G5F0</accession>
<gene>
    <name evidence="2" type="ORF">SNR37_003953</name>
</gene>
<dbReference type="EMBL" id="JAYDYW010000008">
    <property type="protein sequence ID" value="MEE1674510.1"/>
    <property type="molecule type" value="Genomic_DNA"/>
</dbReference>
<keyword evidence="1" id="KW-0812">Transmembrane</keyword>